<evidence type="ECO:0000259" key="6">
    <source>
        <dbReference type="Pfam" id="PF04893"/>
    </source>
</evidence>
<keyword evidence="3 5" id="KW-1133">Transmembrane helix</keyword>
<accession>A0ABR8UDW0</accession>
<feature type="transmembrane region" description="Helical" evidence="5">
    <location>
        <begin position="138"/>
        <end position="159"/>
    </location>
</feature>
<organism evidence="7 8">
    <name type="scientific">Sporosarcina quadrami</name>
    <dbReference type="NCBI Taxonomy" id="2762234"/>
    <lineage>
        <taxon>Bacteria</taxon>
        <taxon>Bacillati</taxon>
        <taxon>Bacillota</taxon>
        <taxon>Bacilli</taxon>
        <taxon>Bacillales</taxon>
        <taxon>Caryophanaceae</taxon>
        <taxon>Sporosarcina</taxon>
    </lineage>
</organism>
<evidence type="ECO:0000256" key="2">
    <source>
        <dbReference type="ARBA" id="ARBA00022692"/>
    </source>
</evidence>
<gene>
    <name evidence="7" type="ORF">H9649_16715</name>
</gene>
<feature type="transmembrane region" description="Helical" evidence="5">
    <location>
        <begin position="26"/>
        <end position="48"/>
    </location>
</feature>
<reference evidence="7 8" key="1">
    <citation type="submission" date="2020-08" db="EMBL/GenBank/DDBJ databases">
        <title>A Genomic Blueprint of the Chicken Gut Microbiome.</title>
        <authorList>
            <person name="Gilroy R."/>
            <person name="Ravi A."/>
            <person name="Getino M."/>
            <person name="Pursley I."/>
            <person name="Horton D.L."/>
            <person name="Alikhan N.-F."/>
            <person name="Baker D."/>
            <person name="Gharbi K."/>
            <person name="Hall N."/>
            <person name="Watson M."/>
            <person name="Adriaenssens E.M."/>
            <person name="Foster-Nyarko E."/>
            <person name="Jarju S."/>
            <person name="Secka A."/>
            <person name="Antonio M."/>
            <person name="Oren A."/>
            <person name="Chaudhuri R."/>
            <person name="La Ragione R.M."/>
            <person name="Hildebrand F."/>
            <person name="Pallen M.J."/>
        </authorList>
    </citation>
    <scope>NUCLEOTIDE SEQUENCE [LARGE SCALE GENOMIC DNA]</scope>
    <source>
        <strain evidence="7 8">Sa2YVA2</strain>
    </source>
</reference>
<evidence type="ECO:0000256" key="3">
    <source>
        <dbReference type="ARBA" id="ARBA00022989"/>
    </source>
</evidence>
<evidence type="ECO:0000256" key="5">
    <source>
        <dbReference type="SAM" id="Phobius"/>
    </source>
</evidence>
<keyword evidence="2 5" id="KW-0812">Transmembrane</keyword>
<feature type="transmembrane region" description="Helical" evidence="5">
    <location>
        <begin position="104"/>
        <end position="126"/>
    </location>
</feature>
<feature type="transmembrane region" description="Helical" evidence="5">
    <location>
        <begin position="180"/>
        <end position="206"/>
    </location>
</feature>
<comment type="caution">
    <text evidence="7">The sequence shown here is derived from an EMBL/GenBank/DDBJ whole genome shotgun (WGS) entry which is preliminary data.</text>
</comment>
<dbReference type="Pfam" id="PF04893">
    <property type="entry name" value="Yip1"/>
    <property type="match status" value="1"/>
</dbReference>
<evidence type="ECO:0000256" key="4">
    <source>
        <dbReference type="ARBA" id="ARBA00023136"/>
    </source>
</evidence>
<dbReference type="Proteomes" id="UP000626786">
    <property type="component" value="Unassembled WGS sequence"/>
</dbReference>
<keyword evidence="4 5" id="KW-0472">Membrane</keyword>
<evidence type="ECO:0000256" key="1">
    <source>
        <dbReference type="ARBA" id="ARBA00004141"/>
    </source>
</evidence>
<feature type="domain" description="Yip1" evidence="6">
    <location>
        <begin position="6"/>
        <end position="193"/>
    </location>
</feature>
<keyword evidence="8" id="KW-1185">Reference proteome</keyword>
<evidence type="ECO:0000313" key="7">
    <source>
        <dbReference type="EMBL" id="MBD7986214.1"/>
    </source>
</evidence>
<proteinExistence type="predicted"/>
<name>A0ABR8UDW0_9BACL</name>
<feature type="transmembrane region" description="Helical" evidence="5">
    <location>
        <begin position="54"/>
        <end position="83"/>
    </location>
</feature>
<comment type="subcellular location">
    <subcellularLocation>
        <location evidence="1">Membrane</location>
        <topology evidence="1">Multi-pass membrane protein</topology>
    </subcellularLocation>
</comment>
<dbReference type="RefSeq" id="WP_191696040.1">
    <property type="nucleotide sequence ID" value="NZ_JACSQN010000025.1"/>
</dbReference>
<sequence>MNPIFSIWAHPTETLKYMRAKNSMGYSLLIFLLASISVGMVSMMNSGIFTGMPIILIVLISIVISFVGAIIGWFISSALFTWVGKWLGGRGRFSDMLNVTPASSILQIWLSPMNLALLVLYGSTLFEAPASEFEVTNIPLGVFFLVNLVNLAVGIYGIVITSKGIGLVHGFSAWRGFGAVAIITGILIVIGIILVLIFGAIIFAIVTAAF</sequence>
<protein>
    <submittedName>
        <fullName evidence="7">YIP1 family protein</fullName>
    </submittedName>
</protein>
<dbReference type="InterPro" id="IPR006977">
    <property type="entry name" value="Yip1_dom"/>
</dbReference>
<dbReference type="EMBL" id="JACSQN010000025">
    <property type="protein sequence ID" value="MBD7986214.1"/>
    <property type="molecule type" value="Genomic_DNA"/>
</dbReference>
<evidence type="ECO:0000313" key="8">
    <source>
        <dbReference type="Proteomes" id="UP000626786"/>
    </source>
</evidence>